<protein>
    <submittedName>
        <fullName evidence="9">MFS transporter</fullName>
    </submittedName>
</protein>
<evidence type="ECO:0000313" key="9">
    <source>
        <dbReference type="EMBL" id="MCZ4296582.1"/>
    </source>
</evidence>
<evidence type="ECO:0000256" key="2">
    <source>
        <dbReference type="ARBA" id="ARBA00008335"/>
    </source>
</evidence>
<feature type="transmembrane region" description="Helical" evidence="7">
    <location>
        <begin position="246"/>
        <end position="263"/>
    </location>
</feature>
<dbReference type="InterPro" id="IPR020846">
    <property type="entry name" value="MFS_dom"/>
</dbReference>
<feature type="domain" description="Major facilitator superfamily (MFS) profile" evidence="8">
    <location>
        <begin position="27"/>
        <end position="457"/>
    </location>
</feature>
<keyword evidence="6 7" id="KW-0472">Membrane</keyword>
<name>A0ABT4LR32_9PROT</name>
<comment type="subcellular location">
    <subcellularLocation>
        <location evidence="1">Membrane</location>
        <topology evidence="1">Multi-pass membrane protein</topology>
    </subcellularLocation>
</comment>
<feature type="transmembrane region" description="Helical" evidence="7">
    <location>
        <begin position="191"/>
        <end position="211"/>
    </location>
</feature>
<evidence type="ECO:0000256" key="6">
    <source>
        <dbReference type="ARBA" id="ARBA00023136"/>
    </source>
</evidence>
<organism evidence="9 10">
    <name type="scientific">Henriciella marina</name>
    <dbReference type="NCBI Taxonomy" id="453851"/>
    <lineage>
        <taxon>Bacteria</taxon>
        <taxon>Pseudomonadati</taxon>
        <taxon>Pseudomonadota</taxon>
        <taxon>Alphaproteobacteria</taxon>
        <taxon>Hyphomonadales</taxon>
        <taxon>Hyphomonadaceae</taxon>
        <taxon>Henriciella</taxon>
    </lineage>
</organism>
<dbReference type="EMBL" id="JAPWGW010000001">
    <property type="protein sequence ID" value="MCZ4296582.1"/>
    <property type="molecule type" value="Genomic_DNA"/>
</dbReference>
<dbReference type="InterPro" id="IPR004752">
    <property type="entry name" value="AmpG_permease/AT-1"/>
</dbReference>
<keyword evidence="3" id="KW-0813">Transport</keyword>
<feature type="transmembrane region" description="Helical" evidence="7">
    <location>
        <begin position="28"/>
        <end position="49"/>
    </location>
</feature>
<dbReference type="SUPFAM" id="SSF103473">
    <property type="entry name" value="MFS general substrate transporter"/>
    <property type="match status" value="1"/>
</dbReference>
<proteinExistence type="inferred from homology"/>
<keyword evidence="10" id="KW-1185">Reference proteome</keyword>
<dbReference type="PROSITE" id="PS50850">
    <property type="entry name" value="MFS"/>
    <property type="match status" value="1"/>
</dbReference>
<feature type="transmembrane region" description="Helical" evidence="7">
    <location>
        <begin position="404"/>
        <end position="423"/>
    </location>
</feature>
<keyword evidence="4 7" id="KW-0812">Transmembrane</keyword>
<dbReference type="Proteomes" id="UP001083770">
    <property type="component" value="Unassembled WGS sequence"/>
</dbReference>
<evidence type="ECO:0000256" key="7">
    <source>
        <dbReference type="SAM" id="Phobius"/>
    </source>
</evidence>
<dbReference type="InterPro" id="IPR011701">
    <property type="entry name" value="MFS"/>
</dbReference>
<dbReference type="PANTHER" id="PTHR12778">
    <property type="entry name" value="SOLUTE CARRIER FAMILY 33 ACETYL-COA TRANSPORTER -RELATED"/>
    <property type="match status" value="1"/>
</dbReference>
<evidence type="ECO:0000256" key="4">
    <source>
        <dbReference type="ARBA" id="ARBA00022692"/>
    </source>
</evidence>
<feature type="transmembrane region" description="Helical" evidence="7">
    <location>
        <begin position="287"/>
        <end position="309"/>
    </location>
</feature>
<evidence type="ECO:0000256" key="1">
    <source>
        <dbReference type="ARBA" id="ARBA00004141"/>
    </source>
</evidence>
<feature type="transmembrane region" description="Helical" evidence="7">
    <location>
        <begin position="316"/>
        <end position="338"/>
    </location>
</feature>
<comment type="caution">
    <text evidence="9">The sequence shown here is derived from an EMBL/GenBank/DDBJ whole genome shotgun (WGS) entry which is preliminary data.</text>
</comment>
<feature type="transmembrane region" description="Helical" evidence="7">
    <location>
        <begin position="163"/>
        <end position="185"/>
    </location>
</feature>
<feature type="transmembrane region" description="Helical" evidence="7">
    <location>
        <begin position="122"/>
        <end position="142"/>
    </location>
</feature>
<keyword evidence="5 7" id="KW-1133">Transmembrane helix</keyword>
<accession>A0ABT4LR32</accession>
<dbReference type="InterPro" id="IPR036259">
    <property type="entry name" value="MFS_trans_sf"/>
</dbReference>
<evidence type="ECO:0000259" key="8">
    <source>
        <dbReference type="PROSITE" id="PS50850"/>
    </source>
</evidence>
<gene>
    <name evidence="9" type="ORF">O4G74_00780</name>
</gene>
<evidence type="ECO:0000256" key="5">
    <source>
        <dbReference type="ARBA" id="ARBA00022989"/>
    </source>
</evidence>
<feature type="transmembrane region" description="Helical" evidence="7">
    <location>
        <begin position="366"/>
        <end position="392"/>
    </location>
</feature>
<sequence>MSETSKAGSPDGRETLSSAFRKYLKPTMAFMLVLGFASGLPLMMVFSKLSFWLREAGIDRASIGGLYAVSFAYSLKFLWAPAVDRIKLPVLTGLLGQRRGWMILAISGTSLGLLLISSSDPAVALTPVVVGALVLAFSGATLDIAVDAWRIESAPNDEQANMAAVYNLGYRFAIMFSGFGMVIAGATSWHFAYALMAVVMLVIGAIVIFVISEPERTERLVDESKSFAGKVKDAVIEPFWQLVRKFGLWAIPVAGIVTLYRISDFTMGVMASPFYVDLGYSRETVGWIQGILGPWPIIVGGFVGGFVAVRYSLMRAMIAGGVITLLTNGAFAALAVAAGPDLDIVANAVSQGIAPPPGAEVHTPTVWALMGVIVADNLAAGFVGSVFIAYMSSLADRKFAATQYALLSSAYSFFCKLAATTTSGPLSEAIGWAGFFTVTALYTIPPVLLILFVMRYGPDRAKGIRIDEAEDLPADAVANEKGPTTAKS</sequence>
<feature type="transmembrane region" description="Helical" evidence="7">
    <location>
        <begin position="429"/>
        <end position="453"/>
    </location>
</feature>
<dbReference type="RefSeq" id="WP_269400773.1">
    <property type="nucleotide sequence ID" value="NZ_JAPWGW010000001.1"/>
</dbReference>
<dbReference type="NCBIfam" id="TIGR00901">
    <property type="entry name" value="2A0125"/>
    <property type="match status" value="1"/>
</dbReference>
<reference evidence="9" key="1">
    <citation type="submission" date="2022-12" db="EMBL/GenBank/DDBJ databases">
        <title>Bacterial isolates from different developmental stages of Nematostella vectensis.</title>
        <authorList>
            <person name="Fraune S."/>
        </authorList>
    </citation>
    <scope>NUCLEOTIDE SEQUENCE</scope>
    <source>
        <strain evidence="9">G21632-S1</strain>
    </source>
</reference>
<dbReference type="Pfam" id="PF07690">
    <property type="entry name" value="MFS_1"/>
    <property type="match status" value="1"/>
</dbReference>
<feature type="transmembrane region" description="Helical" evidence="7">
    <location>
        <begin position="61"/>
        <end position="79"/>
    </location>
</feature>
<comment type="similarity">
    <text evidence="2">Belongs to the major facilitator superfamily.</text>
</comment>
<evidence type="ECO:0000256" key="3">
    <source>
        <dbReference type="ARBA" id="ARBA00022448"/>
    </source>
</evidence>
<dbReference type="Gene3D" id="1.20.1250.20">
    <property type="entry name" value="MFS general substrate transporter like domains"/>
    <property type="match status" value="2"/>
</dbReference>
<dbReference type="PANTHER" id="PTHR12778:SF10">
    <property type="entry name" value="MAJOR FACILITATOR SUPERFAMILY DOMAIN-CONTAINING PROTEIN 3"/>
    <property type="match status" value="1"/>
</dbReference>
<evidence type="ECO:0000313" key="10">
    <source>
        <dbReference type="Proteomes" id="UP001083770"/>
    </source>
</evidence>